<comment type="caution">
    <text evidence="2">The sequence shown here is derived from an EMBL/GenBank/DDBJ whole genome shotgun (WGS) entry which is preliminary data.</text>
</comment>
<dbReference type="GO" id="GO:0009966">
    <property type="term" value="P:regulation of signal transduction"/>
    <property type="evidence" value="ECO:0007669"/>
    <property type="project" value="InterPro"/>
</dbReference>
<dbReference type="Gene3D" id="1.25.40.540">
    <property type="entry name" value="TAP42-like family"/>
    <property type="match status" value="1"/>
</dbReference>
<evidence type="ECO:0000256" key="1">
    <source>
        <dbReference type="SAM" id="MobiDB-lite"/>
    </source>
</evidence>
<proteinExistence type="predicted"/>
<dbReference type="Pfam" id="PF04177">
    <property type="entry name" value="TAP42"/>
    <property type="match status" value="1"/>
</dbReference>
<feature type="compositionally biased region" description="Basic and acidic residues" evidence="1">
    <location>
        <begin position="253"/>
        <end position="263"/>
    </location>
</feature>
<feature type="region of interest" description="Disordered" evidence="1">
    <location>
        <begin position="233"/>
        <end position="293"/>
    </location>
</feature>
<protein>
    <recommendedName>
        <fullName evidence="4">TAP42-like protein</fullName>
    </recommendedName>
</protein>
<evidence type="ECO:0000313" key="3">
    <source>
        <dbReference type="Proteomes" id="UP001385951"/>
    </source>
</evidence>
<keyword evidence="3" id="KW-1185">Reference proteome</keyword>
<reference evidence="2 3" key="1">
    <citation type="submission" date="2022-09" db="EMBL/GenBank/DDBJ databases">
        <authorList>
            <person name="Palmer J.M."/>
        </authorList>
    </citation>
    <scope>NUCLEOTIDE SEQUENCE [LARGE SCALE GENOMIC DNA]</scope>
    <source>
        <strain evidence="2 3">DSM 7382</strain>
    </source>
</reference>
<sequence>MSDLPLSSLFKRALDTASRAVDLPTIADETQELIQSTVDDLITLRSRISELSLFSPNETLGDISSKDLVYLFVPFVNAQVQNRKRIIDREDRLEDIQRVLSYYRSFLSILETYEVVPEVEKTLYARQASSVNDPSKRRELKIKQYQKEKELKARIEALRKRRNQSRLDREPTNDFDLITSVLPQALSESASSKEEDSETENATRDTVLVLLRLFYARTHGDMDGLQQELELLKNAPPEPPRPSSSDPRQGKAKQSDDMWKLDAPRPTGGPDGKGPLLDSSGKPLRPFTILPSNAADRARLQAEVFRPDYRLPTMSIEEYLAIEQERGNVISGGGPASEAKPTTSEQLQLDSEMDGTAFGEEKAEEKRQKDESWARYTDAHPKGAGNTMNRG</sequence>
<dbReference type="PANTHER" id="PTHR10933">
    <property type="entry name" value="IMMUNOGLOBULIN-BINDING PROTEIN 1"/>
    <property type="match status" value="1"/>
</dbReference>
<gene>
    <name evidence="2" type="ORF">QCA50_003525</name>
</gene>
<dbReference type="GO" id="GO:0005829">
    <property type="term" value="C:cytosol"/>
    <property type="evidence" value="ECO:0007669"/>
    <property type="project" value="TreeGrafter"/>
</dbReference>
<dbReference type="Proteomes" id="UP001385951">
    <property type="component" value="Unassembled WGS sequence"/>
</dbReference>
<dbReference type="GO" id="GO:0051721">
    <property type="term" value="F:protein phosphatase 2A binding"/>
    <property type="evidence" value="ECO:0007669"/>
    <property type="project" value="TreeGrafter"/>
</dbReference>
<dbReference type="PANTHER" id="PTHR10933:SF9">
    <property type="entry name" value="IMMUNOGLOBULIN-BINDING PROTEIN 1"/>
    <property type="match status" value="1"/>
</dbReference>
<feature type="compositionally biased region" description="Polar residues" evidence="1">
    <location>
        <begin position="340"/>
        <end position="349"/>
    </location>
</feature>
<dbReference type="GO" id="GO:0035303">
    <property type="term" value="P:regulation of dephosphorylation"/>
    <property type="evidence" value="ECO:0007669"/>
    <property type="project" value="TreeGrafter"/>
</dbReference>
<evidence type="ECO:0000313" key="2">
    <source>
        <dbReference type="EMBL" id="KAK7693951.1"/>
    </source>
</evidence>
<dbReference type="InterPro" id="IPR038511">
    <property type="entry name" value="TAP42/TAP46-like_sf"/>
</dbReference>
<name>A0AAW0GKI9_9APHY</name>
<dbReference type="InterPro" id="IPR007304">
    <property type="entry name" value="TAP46-like"/>
</dbReference>
<accession>A0AAW0GKI9</accession>
<organism evidence="2 3">
    <name type="scientific">Cerrena zonata</name>
    <dbReference type="NCBI Taxonomy" id="2478898"/>
    <lineage>
        <taxon>Eukaryota</taxon>
        <taxon>Fungi</taxon>
        <taxon>Dikarya</taxon>
        <taxon>Basidiomycota</taxon>
        <taxon>Agaricomycotina</taxon>
        <taxon>Agaricomycetes</taxon>
        <taxon>Polyporales</taxon>
        <taxon>Cerrenaceae</taxon>
        <taxon>Cerrena</taxon>
    </lineage>
</organism>
<feature type="compositionally biased region" description="Basic and acidic residues" evidence="1">
    <location>
        <begin position="359"/>
        <end position="381"/>
    </location>
</feature>
<dbReference type="EMBL" id="JASBNA010000003">
    <property type="protein sequence ID" value="KAK7693951.1"/>
    <property type="molecule type" value="Genomic_DNA"/>
</dbReference>
<evidence type="ECO:0008006" key="4">
    <source>
        <dbReference type="Google" id="ProtNLM"/>
    </source>
</evidence>
<dbReference type="AlphaFoldDB" id="A0AAW0GKI9"/>
<feature type="region of interest" description="Disordered" evidence="1">
    <location>
        <begin position="327"/>
        <end position="391"/>
    </location>
</feature>